<organism evidence="1 2">
    <name type="scientific">Microcoleus asticus IPMA8</name>
    <dbReference type="NCBI Taxonomy" id="2563858"/>
    <lineage>
        <taxon>Bacteria</taxon>
        <taxon>Bacillati</taxon>
        <taxon>Cyanobacteriota</taxon>
        <taxon>Cyanophyceae</taxon>
        <taxon>Oscillatoriophycideae</taxon>
        <taxon>Oscillatoriales</taxon>
        <taxon>Microcoleaceae</taxon>
        <taxon>Microcoleus</taxon>
        <taxon>Microcoleus asticus</taxon>
    </lineage>
</organism>
<reference evidence="1 2" key="1">
    <citation type="journal article" date="2020" name="Sci. Rep.">
        <title>A novel cyanobacterial geosmin producer, revising GeoA distribution and dispersion patterns in Bacteria.</title>
        <authorList>
            <person name="Churro C."/>
            <person name="Semedo-Aguiar A.P."/>
            <person name="Silva A.D."/>
            <person name="Pereira-Leal J.B."/>
            <person name="Leite R.B."/>
        </authorList>
    </citation>
    <scope>NUCLEOTIDE SEQUENCE [LARGE SCALE GENOMIC DNA]</scope>
    <source>
        <strain evidence="1 2">IPMA8</strain>
    </source>
</reference>
<comment type="caution">
    <text evidence="1">The sequence shown here is derived from an EMBL/GenBank/DDBJ whole genome shotgun (WGS) entry which is preliminary data.</text>
</comment>
<proteinExistence type="predicted"/>
<gene>
    <name evidence="1" type="ORF">E5S67_00076</name>
</gene>
<sequence length="52" mass="5885">MFAVENYFYPLNASRLNFQGFVSILGHGPSIDRPLAVCCNEFANTRNDFTLI</sequence>
<evidence type="ECO:0000313" key="2">
    <source>
        <dbReference type="Proteomes" id="UP000702425"/>
    </source>
</evidence>
<dbReference type="Proteomes" id="UP000702425">
    <property type="component" value="Unassembled WGS sequence"/>
</dbReference>
<dbReference type="EMBL" id="SRRZ01000001">
    <property type="protein sequence ID" value="NQE32363.1"/>
    <property type="molecule type" value="Genomic_DNA"/>
</dbReference>
<evidence type="ECO:0000313" key="1">
    <source>
        <dbReference type="EMBL" id="NQE32363.1"/>
    </source>
</evidence>
<protein>
    <submittedName>
        <fullName evidence="1">Uncharacterized protein</fullName>
    </submittedName>
</protein>
<keyword evidence="2" id="KW-1185">Reference proteome</keyword>
<name>A0ABX2CQI7_9CYAN</name>
<accession>A0ABX2CQI7</accession>